<dbReference type="STRING" id="37928.SAMN04489742_1606"/>
<dbReference type="RefSeq" id="WP_074699967.1">
    <property type="nucleotide sequence ID" value="NZ_CP018863.1"/>
</dbReference>
<dbReference type="AlphaFoldDB" id="A0A1H1BWE5"/>
<sequence>MARSSGGKSALSRAVRVLEAFDPSRNELTLTQIAARADLPMATAHGIVAELVELGLLERRGRELILGVRLWEVAVRAPGVFGLRETAFPYLEQVRDRLQQHAQLGILQGGEVLYVERLSAPESAINFTAVGGRIPWYATSSGLVLAASASPEELNRLLALPRPRFALEPQDSNADFKNRLAKVRQEGHAVTRGYIHQDSTAVAVPVLGPYGQAVASLAVVVPSGGFAVEPVLSVLAPAARAVSVKLREAFAG</sequence>
<dbReference type="SMART" id="SM00346">
    <property type="entry name" value="HTH_ICLR"/>
    <property type="match status" value="1"/>
</dbReference>
<proteinExistence type="predicted"/>
<feature type="domain" description="HTH iclR-type" evidence="4">
    <location>
        <begin position="8"/>
        <end position="68"/>
    </location>
</feature>
<dbReference type="GO" id="GO:0003700">
    <property type="term" value="F:DNA-binding transcription factor activity"/>
    <property type="evidence" value="ECO:0007669"/>
    <property type="project" value="TreeGrafter"/>
</dbReference>
<dbReference type="SUPFAM" id="SSF46785">
    <property type="entry name" value="Winged helix' DNA-binding domain"/>
    <property type="match status" value="1"/>
</dbReference>
<feature type="domain" description="IclR-ED" evidence="5">
    <location>
        <begin position="69"/>
        <end position="252"/>
    </location>
</feature>
<reference evidence="6 7" key="1">
    <citation type="submission" date="2016-10" db="EMBL/GenBank/DDBJ databases">
        <authorList>
            <person name="de Groot N.N."/>
        </authorList>
    </citation>
    <scope>NUCLEOTIDE SEQUENCE [LARGE SCALE GENOMIC DNA]</scope>
    <source>
        <strain evidence="6 7">DSM 20117</strain>
    </source>
</reference>
<dbReference type="GO" id="GO:0003677">
    <property type="term" value="F:DNA binding"/>
    <property type="evidence" value="ECO:0007669"/>
    <property type="project" value="UniProtKB-KW"/>
</dbReference>
<dbReference type="InterPro" id="IPR036388">
    <property type="entry name" value="WH-like_DNA-bd_sf"/>
</dbReference>
<evidence type="ECO:0000259" key="5">
    <source>
        <dbReference type="PROSITE" id="PS51078"/>
    </source>
</evidence>
<dbReference type="Gene3D" id="3.30.450.40">
    <property type="match status" value="1"/>
</dbReference>
<dbReference type="InterPro" id="IPR036390">
    <property type="entry name" value="WH_DNA-bd_sf"/>
</dbReference>
<keyword evidence="2 6" id="KW-0238">DNA-binding</keyword>
<dbReference type="PANTHER" id="PTHR30136">
    <property type="entry name" value="HELIX-TURN-HELIX TRANSCRIPTIONAL REGULATOR, ICLR FAMILY"/>
    <property type="match status" value="1"/>
</dbReference>
<dbReference type="Pfam" id="PF01614">
    <property type="entry name" value="IclR_C"/>
    <property type="match status" value="1"/>
</dbReference>
<dbReference type="GO" id="GO:0045892">
    <property type="term" value="P:negative regulation of DNA-templated transcription"/>
    <property type="evidence" value="ECO:0007669"/>
    <property type="project" value="TreeGrafter"/>
</dbReference>
<gene>
    <name evidence="6" type="ORF">SAMN04489742_1606</name>
</gene>
<dbReference type="Pfam" id="PF09339">
    <property type="entry name" value="HTH_IclR"/>
    <property type="match status" value="1"/>
</dbReference>
<dbReference type="InterPro" id="IPR014757">
    <property type="entry name" value="Tscrpt_reg_IclR_C"/>
</dbReference>
<keyword evidence="1" id="KW-0805">Transcription regulation</keyword>
<dbReference type="KEGG" id="acry:AC20117_09325"/>
<evidence type="ECO:0000256" key="1">
    <source>
        <dbReference type="ARBA" id="ARBA00023015"/>
    </source>
</evidence>
<organism evidence="6 7">
    <name type="scientific">Crystallibacter crystallopoietes</name>
    <dbReference type="NCBI Taxonomy" id="37928"/>
    <lineage>
        <taxon>Bacteria</taxon>
        <taxon>Bacillati</taxon>
        <taxon>Actinomycetota</taxon>
        <taxon>Actinomycetes</taxon>
        <taxon>Micrococcales</taxon>
        <taxon>Micrococcaceae</taxon>
        <taxon>Crystallibacter</taxon>
    </lineage>
</organism>
<dbReference type="InterPro" id="IPR005471">
    <property type="entry name" value="Tscrpt_reg_IclR_N"/>
</dbReference>
<dbReference type="Gene3D" id="1.10.10.10">
    <property type="entry name" value="Winged helix-like DNA-binding domain superfamily/Winged helix DNA-binding domain"/>
    <property type="match status" value="1"/>
</dbReference>
<dbReference type="EMBL" id="FNKH01000002">
    <property type="protein sequence ID" value="SDQ56233.1"/>
    <property type="molecule type" value="Genomic_DNA"/>
</dbReference>
<dbReference type="Proteomes" id="UP000181917">
    <property type="component" value="Unassembled WGS sequence"/>
</dbReference>
<evidence type="ECO:0000313" key="6">
    <source>
        <dbReference type="EMBL" id="SDQ56233.1"/>
    </source>
</evidence>
<dbReference type="OrthoDB" id="4068713at2"/>
<evidence type="ECO:0000259" key="4">
    <source>
        <dbReference type="PROSITE" id="PS51077"/>
    </source>
</evidence>
<evidence type="ECO:0000256" key="3">
    <source>
        <dbReference type="ARBA" id="ARBA00023163"/>
    </source>
</evidence>
<evidence type="ECO:0000256" key="2">
    <source>
        <dbReference type="ARBA" id="ARBA00023125"/>
    </source>
</evidence>
<protein>
    <submittedName>
        <fullName evidence="6">DNA-binding transcriptional regulator, IclR family</fullName>
    </submittedName>
</protein>
<dbReference type="PROSITE" id="PS51078">
    <property type="entry name" value="ICLR_ED"/>
    <property type="match status" value="1"/>
</dbReference>
<dbReference type="PROSITE" id="PS51077">
    <property type="entry name" value="HTH_ICLR"/>
    <property type="match status" value="1"/>
</dbReference>
<dbReference type="InterPro" id="IPR050707">
    <property type="entry name" value="HTH_MetabolicPath_Reg"/>
</dbReference>
<accession>A0A1H1BWE5</accession>
<name>A0A1H1BWE5_9MICC</name>
<evidence type="ECO:0000313" key="7">
    <source>
        <dbReference type="Proteomes" id="UP000181917"/>
    </source>
</evidence>
<dbReference type="PANTHER" id="PTHR30136:SF24">
    <property type="entry name" value="HTH-TYPE TRANSCRIPTIONAL REPRESSOR ALLR"/>
    <property type="match status" value="1"/>
</dbReference>
<dbReference type="InterPro" id="IPR029016">
    <property type="entry name" value="GAF-like_dom_sf"/>
</dbReference>
<keyword evidence="7" id="KW-1185">Reference proteome</keyword>
<dbReference type="SUPFAM" id="SSF55781">
    <property type="entry name" value="GAF domain-like"/>
    <property type="match status" value="1"/>
</dbReference>
<keyword evidence="3" id="KW-0804">Transcription</keyword>